<dbReference type="Proteomes" id="UP000273982">
    <property type="component" value="Chromosome"/>
</dbReference>
<keyword evidence="1" id="KW-0812">Transmembrane</keyword>
<dbReference type="PANTHER" id="PTHR14136">
    <property type="entry name" value="BTB_POZ DOMAIN-CONTAINING PROTEIN KCTD9"/>
    <property type="match status" value="1"/>
</dbReference>
<dbReference type="InterPro" id="IPR051082">
    <property type="entry name" value="Pentapeptide-BTB/POZ_domain"/>
</dbReference>
<gene>
    <name evidence="2" type="ORF">EHO51_06925</name>
</gene>
<dbReference type="Pfam" id="PF00805">
    <property type="entry name" value="Pentapeptide"/>
    <property type="match status" value="3"/>
</dbReference>
<feature type="transmembrane region" description="Helical" evidence="1">
    <location>
        <begin position="15"/>
        <end position="33"/>
    </location>
</feature>
<evidence type="ECO:0000313" key="3">
    <source>
        <dbReference type="Proteomes" id="UP000273982"/>
    </source>
</evidence>
<dbReference type="RefSeq" id="WP_124738283.1">
    <property type="nucleotide sequence ID" value="NZ_CP034086.1"/>
</dbReference>
<dbReference type="Gene3D" id="2.160.20.80">
    <property type="entry name" value="E3 ubiquitin-protein ligase SopA"/>
    <property type="match status" value="1"/>
</dbReference>
<protein>
    <submittedName>
        <fullName evidence="2">Pentapeptide repeat-containing protein</fullName>
    </submittedName>
</protein>
<reference evidence="2 3" key="1">
    <citation type="submission" date="2018-11" db="EMBL/GenBank/DDBJ databases">
        <title>Genome squencing of methanotrophic bacteria isolated from alkaline groundwater in Korea.</title>
        <authorList>
            <person name="Nguyen L.N."/>
        </authorList>
    </citation>
    <scope>NUCLEOTIDE SEQUENCE [LARGE SCALE GENOMIC DNA]</scope>
    <source>
        <strain evidence="2 3">GW6</strain>
    </source>
</reference>
<name>A0A3G8M3H6_9HYPH</name>
<dbReference type="EMBL" id="CP034086">
    <property type="protein sequence ID" value="AZG76486.1"/>
    <property type="molecule type" value="Genomic_DNA"/>
</dbReference>
<keyword evidence="1" id="KW-1133">Transmembrane helix</keyword>
<evidence type="ECO:0000313" key="2">
    <source>
        <dbReference type="EMBL" id="AZG76486.1"/>
    </source>
</evidence>
<dbReference type="PANTHER" id="PTHR14136:SF17">
    <property type="entry name" value="BTB_POZ DOMAIN-CONTAINING PROTEIN KCTD9"/>
    <property type="match status" value="1"/>
</dbReference>
<dbReference type="InterPro" id="IPR001646">
    <property type="entry name" value="5peptide_repeat"/>
</dbReference>
<proteinExistence type="predicted"/>
<dbReference type="SUPFAM" id="SSF141571">
    <property type="entry name" value="Pentapeptide repeat-like"/>
    <property type="match status" value="1"/>
</dbReference>
<dbReference type="KEGG" id="mros:EHO51_06925"/>
<dbReference type="AlphaFoldDB" id="A0A3G8M3H6"/>
<keyword evidence="1" id="KW-0472">Membrane</keyword>
<organism evidence="2 3">
    <name type="scientific">Methylocystis rosea</name>
    <dbReference type="NCBI Taxonomy" id="173366"/>
    <lineage>
        <taxon>Bacteria</taxon>
        <taxon>Pseudomonadati</taxon>
        <taxon>Pseudomonadota</taxon>
        <taxon>Alphaproteobacteria</taxon>
        <taxon>Hyphomicrobiales</taxon>
        <taxon>Methylocystaceae</taxon>
        <taxon>Methylocystis</taxon>
    </lineage>
</organism>
<accession>A0A3G8M3H6</accession>
<feature type="transmembrane region" description="Helical" evidence="1">
    <location>
        <begin position="54"/>
        <end position="72"/>
    </location>
</feature>
<sequence length="420" mass="46955">MKLNLKSWSPSPTDSAIIIFLSLLSVLVGWLGWRLIPWLQIALEDGNVDDINKLLLAVAGVIGVYFLVWRTWIADRQRHVAQEELYTSLLTKAVEQLGATREEKSYRQPPVGLEDDTILTAADVTFPLPRAGSVTKTAPNLEVRLGAIYALEKLARDYLPLHWQIMEILCAYVRTNAGPPKARPEQIDTIITRDGNSWTLSEREAWRKHWSGLKPFVDIQAALTVIGRRSEKQKKYEEKLTQSQNHQARVLDLSNCHLARIDLRGMYFRRANIDGSCLEAAYLEGADLREASFREAQLNSAHFFEALLDGAVLTEAQLSGASLQHASLERAYAVSAKIESTNLVGTNLKGARLDGASFVGSNLESANMEETFIERTDFTGVKSLNQEQLNGAFGDAYTILPDKLTRPARWLESYEGDIPD</sequence>
<evidence type="ECO:0000256" key="1">
    <source>
        <dbReference type="SAM" id="Phobius"/>
    </source>
</evidence>